<sequence>MKLKIKNYKRRKPFRFFLFFIYFGSTFPISSLRCSPSVCARSASRRTSHLPTTTSPTHMNRTLKQTELTQQRPPPAFHKFPDFKRCALLVTTCDQHKGWEAVKKKIRYYYYNIRTTRRLRQKPTNPTNPYPIHPHPSLYNLHKITTTTDFFFFLTGIRSIREMIWDNMDH</sequence>
<keyword evidence="2" id="KW-1185">Reference proteome</keyword>
<gene>
    <name evidence="1" type="ORF">B0F90DRAFT_1349367</name>
</gene>
<dbReference type="AlphaFoldDB" id="A0AAD4QKE7"/>
<accession>A0AAD4QKE7</accession>
<name>A0AAD4QKE7_9AGAM</name>
<dbReference type="Proteomes" id="UP001203297">
    <property type="component" value="Unassembled WGS sequence"/>
</dbReference>
<reference evidence="1" key="1">
    <citation type="journal article" date="2022" name="New Phytol.">
        <title>Evolutionary transition to the ectomycorrhizal habit in the genomes of a hyperdiverse lineage of mushroom-forming fungi.</title>
        <authorList>
            <person name="Looney B."/>
            <person name="Miyauchi S."/>
            <person name="Morin E."/>
            <person name="Drula E."/>
            <person name="Courty P.E."/>
            <person name="Kohler A."/>
            <person name="Kuo A."/>
            <person name="LaButti K."/>
            <person name="Pangilinan J."/>
            <person name="Lipzen A."/>
            <person name="Riley R."/>
            <person name="Andreopoulos W."/>
            <person name="He G."/>
            <person name="Johnson J."/>
            <person name="Nolan M."/>
            <person name="Tritt A."/>
            <person name="Barry K.W."/>
            <person name="Grigoriev I.V."/>
            <person name="Nagy L.G."/>
            <person name="Hibbett D."/>
            <person name="Henrissat B."/>
            <person name="Matheny P.B."/>
            <person name="Labbe J."/>
            <person name="Martin F.M."/>
        </authorList>
    </citation>
    <scope>NUCLEOTIDE SEQUENCE</scope>
    <source>
        <strain evidence="1">BPL690</strain>
    </source>
</reference>
<evidence type="ECO:0000313" key="1">
    <source>
        <dbReference type="EMBL" id="KAI0294045.1"/>
    </source>
</evidence>
<protein>
    <submittedName>
        <fullName evidence="1">Uncharacterized protein</fullName>
    </submittedName>
</protein>
<comment type="caution">
    <text evidence="1">The sequence shown here is derived from an EMBL/GenBank/DDBJ whole genome shotgun (WGS) entry which is preliminary data.</text>
</comment>
<evidence type="ECO:0000313" key="2">
    <source>
        <dbReference type="Proteomes" id="UP001203297"/>
    </source>
</evidence>
<dbReference type="EMBL" id="WTXG01000083">
    <property type="protein sequence ID" value="KAI0294045.1"/>
    <property type="molecule type" value="Genomic_DNA"/>
</dbReference>
<organism evidence="1 2">
    <name type="scientific">Multifurca ochricompacta</name>
    <dbReference type="NCBI Taxonomy" id="376703"/>
    <lineage>
        <taxon>Eukaryota</taxon>
        <taxon>Fungi</taxon>
        <taxon>Dikarya</taxon>
        <taxon>Basidiomycota</taxon>
        <taxon>Agaricomycotina</taxon>
        <taxon>Agaricomycetes</taxon>
        <taxon>Russulales</taxon>
        <taxon>Russulaceae</taxon>
        <taxon>Multifurca</taxon>
    </lineage>
</organism>
<proteinExistence type="predicted"/>